<evidence type="ECO:0000256" key="3">
    <source>
        <dbReference type="ARBA" id="ARBA00023016"/>
    </source>
</evidence>
<dbReference type="SMART" id="SM00471">
    <property type="entry name" value="HDc"/>
    <property type="match status" value="1"/>
</dbReference>
<keyword evidence="4" id="KW-0342">GTP-binding</keyword>
<evidence type="ECO:0000256" key="4">
    <source>
        <dbReference type="ARBA" id="ARBA00023134"/>
    </source>
</evidence>
<evidence type="ECO:0000256" key="1">
    <source>
        <dbReference type="ARBA" id="ARBA00007476"/>
    </source>
</evidence>
<dbReference type="PROSITE" id="PS51831">
    <property type="entry name" value="HD"/>
    <property type="match status" value="1"/>
</dbReference>
<evidence type="ECO:0000256" key="5">
    <source>
        <dbReference type="SAM" id="MobiDB-lite"/>
    </source>
</evidence>
<dbReference type="GO" id="GO:0005525">
    <property type="term" value="F:GTP binding"/>
    <property type="evidence" value="ECO:0007669"/>
    <property type="project" value="UniProtKB-KW"/>
</dbReference>
<reference evidence="7" key="1">
    <citation type="submission" date="2020-02" db="EMBL/GenBank/DDBJ databases">
        <authorList>
            <person name="Scholz U."/>
            <person name="Mascher M."/>
            <person name="Fiebig A."/>
        </authorList>
    </citation>
    <scope>NUCLEOTIDE SEQUENCE</scope>
</reference>
<comment type="similarity">
    <text evidence="1">Belongs to the RelA/SpoT family.</text>
</comment>
<dbReference type="InterPro" id="IPR003607">
    <property type="entry name" value="HD/PDEase_dom"/>
</dbReference>
<dbReference type="SMART" id="SM00954">
    <property type="entry name" value="RelA_SpoT"/>
    <property type="match status" value="1"/>
</dbReference>
<organism evidence="7 8">
    <name type="scientific">Spirodela intermedia</name>
    <name type="common">Intermediate duckweed</name>
    <dbReference type="NCBI Taxonomy" id="51605"/>
    <lineage>
        <taxon>Eukaryota</taxon>
        <taxon>Viridiplantae</taxon>
        <taxon>Streptophyta</taxon>
        <taxon>Embryophyta</taxon>
        <taxon>Tracheophyta</taxon>
        <taxon>Spermatophyta</taxon>
        <taxon>Magnoliopsida</taxon>
        <taxon>Liliopsida</taxon>
        <taxon>Araceae</taxon>
        <taxon>Lemnoideae</taxon>
        <taxon>Spirodela</taxon>
    </lineage>
</organism>
<dbReference type="InterPro" id="IPR006674">
    <property type="entry name" value="HD_domain"/>
</dbReference>
<feature type="region of interest" description="Disordered" evidence="5">
    <location>
        <begin position="593"/>
        <end position="623"/>
    </location>
</feature>
<dbReference type="GO" id="GO:0008728">
    <property type="term" value="F:GTP diphosphokinase activity"/>
    <property type="evidence" value="ECO:0007669"/>
    <property type="project" value="UniProtKB-EC"/>
</dbReference>
<dbReference type="Gene3D" id="3.30.460.10">
    <property type="entry name" value="Beta Polymerase, domain 2"/>
    <property type="match status" value="1"/>
</dbReference>
<dbReference type="OrthoDB" id="430679at2759"/>
<dbReference type="InterPro" id="IPR007685">
    <property type="entry name" value="RelA_SpoT"/>
</dbReference>
<keyword evidence="8" id="KW-1185">Reference proteome</keyword>
<dbReference type="AlphaFoldDB" id="A0A7I8KCJ0"/>
<evidence type="ECO:0000256" key="2">
    <source>
        <dbReference type="ARBA" id="ARBA00013251"/>
    </source>
</evidence>
<accession>A0A7I8KCJ0</accession>
<dbReference type="Gene3D" id="1.10.3210.10">
    <property type="entry name" value="Hypothetical protein af1432"/>
    <property type="match status" value="1"/>
</dbReference>
<proteinExistence type="inferred from homology"/>
<dbReference type="PANTHER" id="PTHR21262">
    <property type="entry name" value="GUANOSINE-3',5'-BIS DIPHOSPHATE 3'-PYROPHOSPHOHYDROLASE"/>
    <property type="match status" value="1"/>
</dbReference>
<keyword evidence="4" id="KW-0547">Nucleotide-binding</keyword>
<dbReference type="SUPFAM" id="SSF81301">
    <property type="entry name" value="Nucleotidyltransferase"/>
    <property type="match status" value="1"/>
</dbReference>
<dbReference type="Pfam" id="PF04607">
    <property type="entry name" value="RelA_SpoT"/>
    <property type="match status" value="1"/>
</dbReference>
<evidence type="ECO:0000313" key="8">
    <source>
        <dbReference type="Proteomes" id="UP000663760"/>
    </source>
</evidence>
<evidence type="ECO:0000259" key="6">
    <source>
        <dbReference type="PROSITE" id="PS51831"/>
    </source>
</evidence>
<dbReference type="PANTHER" id="PTHR21262:SF31">
    <property type="entry name" value="GTP PYROPHOSPHOKINASE"/>
    <property type="match status" value="1"/>
</dbReference>
<dbReference type="CDD" id="cd00077">
    <property type="entry name" value="HDc"/>
    <property type="match status" value="1"/>
</dbReference>
<dbReference type="GO" id="GO:0015969">
    <property type="term" value="P:guanosine tetraphosphate metabolic process"/>
    <property type="evidence" value="ECO:0007669"/>
    <property type="project" value="InterPro"/>
</dbReference>
<dbReference type="InterPro" id="IPR056011">
    <property type="entry name" value="DUF7589"/>
</dbReference>
<name>A0A7I8KCJ0_SPIIN</name>
<dbReference type="CDD" id="cd05399">
    <property type="entry name" value="NT_Rel-Spo_like"/>
    <property type="match status" value="1"/>
</dbReference>
<protein>
    <recommendedName>
        <fullName evidence="2">GTP diphosphokinase</fullName>
        <ecNumber evidence="2">2.7.6.5</ecNumber>
    </recommendedName>
</protein>
<dbReference type="FunFam" id="3.30.460.10:FF:000030">
    <property type="entry name" value="Putative GTP diphosphokinase RSH2 chloroplastic"/>
    <property type="match status" value="1"/>
</dbReference>
<dbReference type="FunFam" id="1.10.3210.10:FF:000001">
    <property type="entry name" value="GTP pyrophosphokinase RelA"/>
    <property type="match status" value="1"/>
</dbReference>
<dbReference type="InterPro" id="IPR043519">
    <property type="entry name" value="NT_sf"/>
</dbReference>
<dbReference type="Pfam" id="PF24500">
    <property type="entry name" value="DUF7589"/>
    <property type="match status" value="1"/>
</dbReference>
<dbReference type="SUPFAM" id="SSF109604">
    <property type="entry name" value="HD-domain/PDEase-like"/>
    <property type="match status" value="1"/>
</dbReference>
<keyword evidence="3" id="KW-0346">Stress response</keyword>
<gene>
    <name evidence="7" type="ORF">SI8410_04006170</name>
</gene>
<evidence type="ECO:0000313" key="7">
    <source>
        <dbReference type="EMBL" id="CAA7395509.1"/>
    </source>
</evidence>
<dbReference type="EMBL" id="LR746267">
    <property type="protein sequence ID" value="CAA7395509.1"/>
    <property type="molecule type" value="Genomic_DNA"/>
</dbReference>
<dbReference type="Proteomes" id="UP000663760">
    <property type="component" value="Chromosome 4"/>
</dbReference>
<dbReference type="EC" id="2.7.6.5" evidence="2"/>
<sequence>MSSCSSGSAMLGQRGTRVLLRRRGGRMWPLGPRGGCCSGSSLCSLLPSAAAGSGRVAGRFRCLLDQVAPRLAAAVSSGGAIAAAAGSGGGGGTAHSAVAQAIAHVAVTAVAIASGACLSTKVDFLWPRGEDQPNSIVLDGVELTGYPIFNDAKVLKAIEFARKAHHGQLRKTGEPYVTHCIYTGKILAALVPTSGDRAVNTVVAGILHDVIDDTFETLHRIEEEFGTDVRNLVAGVSKLSYINQLLRRHRRKSINQSDLTSEEANKLRAMLLGMVDDPRVVLIKLADRLHNMRTIYALPLPKAQAVAQETLSVWCSLASRLGVWALKAELEDLCFAVLQPDTFQQIRSELASMWSSDSKTRNPRRISAKPGILLPLNDYKGSMSLVEDMENIRNLLQAVLPFDLFMDRRKRMCFLNNLRTDSDVSNISHKVVNDAGVALSSLVLCEEALQQELFISTSYIPGMEVTLSSRLKSLYSIYCKMKRKGISIREVYDARALRVVVGDKNGRLHGPAIKSCYSLLDIVHRLWTPVDGEFDDYIVNPKPSGYQSLHTAVQGPDSAPLEVQIRTQRMHEYAESGLAAHWLYKESDSKVGYASNVPDSKVDSSSYEPKDLEEETGSQEVHPKHGFLRVGHPVLRVEGSQLLGAVILRIDQRGRDLLVAVNFELEASEALADRRYSSQMKHWEAYAKLFKKVSDKWWSAPGHGDWSTCLEKYTLCRDGMYHKQDQFQRLLPTFIQVIDLTEQEEAEYWTVVSAVFEGKEVASIQSNPNVNEKQSFSPSNFPSSVELGINNKVQLLRTMLQWEEQVRHEAYLRVRKPGVGPKSGARSPVVLDEVVIICWPHGWIMRMRSGSTAADAARRIGLEGRLVCVNGQLALPHTELKDGDIVEVRL</sequence>
<feature type="domain" description="HD" evidence="6">
    <location>
        <begin position="176"/>
        <end position="292"/>
    </location>
</feature>
<dbReference type="GO" id="GO:0009507">
    <property type="term" value="C:chloroplast"/>
    <property type="evidence" value="ECO:0007669"/>
    <property type="project" value="TreeGrafter"/>
</dbReference>
<dbReference type="Pfam" id="PF13328">
    <property type="entry name" value="HD_4"/>
    <property type="match status" value="1"/>
</dbReference>